<keyword evidence="5" id="KW-0067">ATP-binding</keyword>
<reference evidence="8" key="2">
    <citation type="submission" date="2023-05" db="EMBL/GenBank/DDBJ databases">
        <authorList>
            <person name="Schelkunov M.I."/>
        </authorList>
    </citation>
    <scope>NUCLEOTIDE SEQUENCE</scope>
    <source>
        <strain evidence="8">Hsosn_3</strain>
        <tissue evidence="8">Leaf</tissue>
    </source>
</reference>
<evidence type="ECO:0000256" key="3">
    <source>
        <dbReference type="ARBA" id="ARBA00022741"/>
    </source>
</evidence>
<organism evidence="8 9">
    <name type="scientific">Heracleum sosnowskyi</name>
    <dbReference type="NCBI Taxonomy" id="360622"/>
    <lineage>
        <taxon>Eukaryota</taxon>
        <taxon>Viridiplantae</taxon>
        <taxon>Streptophyta</taxon>
        <taxon>Embryophyta</taxon>
        <taxon>Tracheophyta</taxon>
        <taxon>Spermatophyta</taxon>
        <taxon>Magnoliopsida</taxon>
        <taxon>eudicotyledons</taxon>
        <taxon>Gunneridae</taxon>
        <taxon>Pentapetalae</taxon>
        <taxon>asterids</taxon>
        <taxon>campanulids</taxon>
        <taxon>Apiales</taxon>
        <taxon>Apiaceae</taxon>
        <taxon>Apioideae</taxon>
        <taxon>apioid superclade</taxon>
        <taxon>Tordylieae</taxon>
        <taxon>Tordyliinae</taxon>
        <taxon>Heracleum</taxon>
    </lineage>
</organism>
<dbReference type="GO" id="GO:0004709">
    <property type="term" value="F:MAP kinase kinase kinase activity"/>
    <property type="evidence" value="ECO:0007669"/>
    <property type="project" value="TreeGrafter"/>
</dbReference>
<dbReference type="AlphaFoldDB" id="A0AAD8IY52"/>
<evidence type="ECO:0000256" key="5">
    <source>
        <dbReference type="ARBA" id="ARBA00022840"/>
    </source>
</evidence>
<dbReference type="InterPro" id="IPR000719">
    <property type="entry name" value="Prot_kinase_dom"/>
</dbReference>
<dbReference type="Gene3D" id="1.10.510.10">
    <property type="entry name" value="Transferase(Phosphotransferase) domain 1"/>
    <property type="match status" value="1"/>
</dbReference>
<evidence type="ECO:0000256" key="4">
    <source>
        <dbReference type="ARBA" id="ARBA00022777"/>
    </source>
</evidence>
<feature type="signal peptide" evidence="6">
    <location>
        <begin position="1"/>
        <end position="20"/>
    </location>
</feature>
<evidence type="ECO:0000256" key="2">
    <source>
        <dbReference type="ARBA" id="ARBA00022679"/>
    </source>
</evidence>
<sequence length="104" mass="11728">MTLWYLSWISSWYLCTHIKAIITAEEIVGPSWPLSLKGSPYWMAPEIIKNSNACNLDVDIWSLGCTVLEMATTKPPWSEFEGVAAMFKIGNSKELSCNPRTSLR</sequence>
<dbReference type="PROSITE" id="PS50011">
    <property type="entry name" value="PROTEIN_KINASE_DOM"/>
    <property type="match status" value="1"/>
</dbReference>
<protein>
    <recommendedName>
        <fullName evidence="7">Protein kinase domain-containing protein</fullName>
    </recommendedName>
</protein>
<gene>
    <name evidence="8" type="ORF">POM88_013201</name>
</gene>
<proteinExistence type="inferred from homology"/>
<keyword evidence="4" id="KW-0418">Kinase</keyword>
<keyword evidence="3" id="KW-0547">Nucleotide-binding</keyword>
<name>A0AAD8IY52_9APIA</name>
<dbReference type="InterPro" id="IPR011009">
    <property type="entry name" value="Kinase-like_dom_sf"/>
</dbReference>
<dbReference type="SUPFAM" id="SSF56112">
    <property type="entry name" value="Protein kinase-like (PK-like)"/>
    <property type="match status" value="1"/>
</dbReference>
<reference evidence="8" key="1">
    <citation type="submission" date="2023-02" db="EMBL/GenBank/DDBJ databases">
        <title>Genome of toxic invasive species Heracleum sosnowskyi carries increased number of genes despite the absence of recent whole-genome duplications.</title>
        <authorList>
            <person name="Schelkunov M."/>
            <person name="Shtratnikova V."/>
            <person name="Makarenko M."/>
            <person name="Klepikova A."/>
            <person name="Omelchenko D."/>
            <person name="Novikova G."/>
            <person name="Obukhova E."/>
            <person name="Bogdanov V."/>
            <person name="Penin A."/>
            <person name="Logacheva M."/>
        </authorList>
    </citation>
    <scope>NUCLEOTIDE SEQUENCE</scope>
    <source>
        <strain evidence="8">Hsosn_3</strain>
        <tissue evidence="8">Leaf</tissue>
    </source>
</reference>
<feature type="chain" id="PRO_5042108135" description="Protein kinase domain-containing protein" evidence="6">
    <location>
        <begin position="21"/>
        <end position="104"/>
    </location>
</feature>
<dbReference type="Pfam" id="PF00069">
    <property type="entry name" value="Pkinase"/>
    <property type="match status" value="1"/>
</dbReference>
<dbReference type="InterPro" id="IPR050538">
    <property type="entry name" value="MAP_kinase_kinase_kinase"/>
</dbReference>
<dbReference type="GO" id="GO:0005524">
    <property type="term" value="F:ATP binding"/>
    <property type="evidence" value="ECO:0007669"/>
    <property type="project" value="UniProtKB-KW"/>
</dbReference>
<evidence type="ECO:0000313" key="8">
    <source>
        <dbReference type="EMBL" id="KAK1394145.1"/>
    </source>
</evidence>
<dbReference type="PANTHER" id="PTHR48016:SF17">
    <property type="entry name" value="MITOGEN-ACTIVATED PROTEIN KINASE KINASE KINASE YODA"/>
    <property type="match status" value="1"/>
</dbReference>
<accession>A0AAD8IY52</accession>
<dbReference type="PANTHER" id="PTHR48016">
    <property type="entry name" value="MAP KINASE KINASE KINASE SSK2-RELATED-RELATED"/>
    <property type="match status" value="1"/>
</dbReference>
<evidence type="ECO:0000256" key="6">
    <source>
        <dbReference type="SAM" id="SignalP"/>
    </source>
</evidence>
<feature type="domain" description="Protein kinase" evidence="7">
    <location>
        <begin position="1"/>
        <end position="104"/>
    </location>
</feature>
<dbReference type="EMBL" id="JAUIZM010000003">
    <property type="protein sequence ID" value="KAK1394145.1"/>
    <property type="molecule type" value="Genomic_DNA"/>
</dbReference>
<keyword evidence="6" id="KW-0732">Signal</keyword>
<comment type="similarity">
    <text evidence="1">Belongs to the protein kinase superfamily. STE Ser/Thr protein kinase family. MAP kinase kinase kinase subfamily.</text>
</comment>
<evidence type="ECO:0000259" key="7">
    <source>
        <dbReference type="PROSITE" id="PS50011"/>
    </source>
</evidence>
<dbReference type="Proteomes" id="UP001237642">
    <property type="component" value="Unassembled WGS sequence"/>
</dbReference>
<evidence type="ECO:0000256" key="1">
    <source>
        <dbReference type="ARBA" id="ARBA00006529"/>
    </source>
</evidence>
<dbReference type="GO" id="GO:0005737">
    <property type="term" value="C:cytoplasm"/>
    <property type="evidence" value="ECO:0007669"/>
    <property type="project" value="TreeGrafter"/>
</dbReference>
<keyword evidence="2" id="KW-0808">Transferase</keyword>
<keyword evidence="9" id="KW-1185">Reference proteome</keyword>
<comment type="caution">
    <text evidence="8">The sequence shown here is derived from an EMBL/GenBank/DDBJ whole genome shotgun (WGS) entry which is preliminary data.</text>
</comment>
<evidence type="ECO:0000313" key="9">
    <source>
        <dbReference type="Proteomes" id="UP001237642"/>
    </source>
</evidence>